<reference evidence="2 3" key="1">
    <citation type="submission" date="2016-04" db="EMBL/GenBank/DDBJ databases">
        <authorList>
            <person name="Evans L.H."/>
            <person name="Alamgir A."/>
            <person name="Owens N."/>
            <person name="Weber N.D."/>
            <person name="Virtaneva K."/>
            <person name="Barbian K."/>
            <person name="Babar A."/>
            <person name="Rosenke K."/>
        </authorList>
    </citation>
    <scope>NUCLEOTIDE SEQUENCE [LARGE SCALE GENOMIC DNA]</scope>
    <source>
        <strain evidence="2 3">IFM 0406</strain>
    </source>
</reference>
<gene>
    <name evidence="2" type="ORF">AWN90_11045</name>
</gene>
<evidence type="ECO:0000313" key="3">
    <source>
        <dbReference type="Proteomes" id="UP000076512"/>
    </source>
</evidence>
<dbReference type="Proteomes" id="UP000076512">
    <property type="component" value="Unassembled WGS sequence"/>
</dbReference>
<name>A0A164HD60_9NOCA</name>
<sequence length="105" mass="11878">MMGFDWWRRDTETTTPGVSVQEIVSRVQAERREQVQAEDARAADAGLWPNGWPHEAPDHPLSVTEAHKTMQRHRGCRADGCPRKAAAWRTLIAAKKVKPDSSRAY</sequence>
<evidence type="ECO:0000313" key="2">
    <source>
        <dbReference type="EMBL" id="KZM68410.1"/>
    </source>
</evidence>
<proteinExistence type="predicted"/>
<comment type="caution">
    <text evidence="2">The sequence shown here is derived from an EMBL/GenBank/DDBJ whole genome shotgun (WGS) entry which is preliminary data.</text>
</comment>
<dbReference type="AlphaFoldDB" id="A0A164HD60"/>
<protein>
    <submittedName>
        <fullName evidence="2">Uncharacterized protein</fullName>
    </submittedName>
</protein>
<accession>A0A164HD60</accession>
<keyword evidence="3" id="KW-1185">Reference proteome</keyword>
<organism evidence="2 3">
    <name type="scientific">Nocardia terpenica</name>
    <dbReference type="NCBI Taxonomy" id="455432"/>
    <lineage>
        <taxon>Bacteria</taxon>
        <taxon>Bacillati</taxon>
        <taxon>Actinomycetota</taxon>
        <taxon>Actinomycetes</taxon>
        <taxon>Mycobacteriales</taxon>
        <taxon>Nocardiaceae</taxon>
        <taxon>Nocardia</taxon>
    </lineage>
</organism>
<evidence type="ECO:0000256" key="1">
    <source>
        <dbReference type="SAM" id="MobiDB-lite"/>
    </source>
</evidence>
<feature type="region of interest" description="Disordered" evidence="1">
    <location>
        <begin position="36"/>
        <end position="58"/>
    </location>
</feature>
<dbReference type="EMBL" id="LWGR01000021">
    <property type="protein sequence ID" value="KZM68410.1"/>
    <property type="molecule type" value="Genomic_DNA"/>
</dbReference>